<dbReference type="InterPro" id="IPR015797">
    <property type="entry name" value="NUDIX_hydrolase-like_dom_sf"/>
</dbReference>
<accession>A0ABT2TDB5</accession>
<feature type="domain" description="Nudix hydrolase" evidence="2">
    <location>
        <begin position="40"/>
        <end position="192"/>
    </location>
</feature>
<dbReference type="Proteomes" id="UP001652394">
    <property type="component" value="Unassembled WGS sequence"/>
</dbReference>
<dbReference type="GO" id="GO:0016787">
    <property type="term" value="F:hydrolase activity"/>
    <property type="evidence" value="ECO:0007669"/>
    <property type="project" value="UniProtKB-KW"/>
</dbReference>
<dbReference type="PROSITE" id="PS51462">
    <property type="entry name" value="NUDIX"/>
    <property type="match status" value="1"/>
</dbReference>
<protein>
    <submittedName>
        <fullName evidence="3">NUDIX hydrolase</fullName>
    </submittedName>
</protein>
<dbReference type="EMBL" id="JAOQJX010000019">
    <property type="protein sequence ID" value="MCU6748273.1"/>
    <property type="molecule type" value="Genomic_DNA"/>
</dbReference>
<evidence type="ECO:0000259" key="2">
    <source>
        <dbReference type="PROSITE" id="PS51462"/>
    </source>
</evidence>
<evidence type="ECO:0000313" key="3">
    <source>
        <dbReference type="EMBL" id="MCU6748273.1"/>
    </source>
</evidence>
<dbReference type="RefSeq" id="WP_059069913.1">
    <property type="nucleotide sequence ID" value="NZ_JAOQJX010000019.1"/>
</dbReference>
<keyword evidence="1 3" id="KW-0378">Hydrolase</keyword>
<dbReference type="InterPro" id="IPR020084">
    <property type="entry name" value="NUDIX_hydrolase_CS"/>
</dbReference>
<dbReference type="PANTHER" id="PTHR43736">
    <property type="entry name" value="ADP-RIBOSE PYROPHOSPHATASE"/>
    <property type="match status" value="1"/>
</dbReference>
<evidence type="ECO:0000256" key="1">
    <source>
        <dbReference type="ARBA" id="ARBA00022801"/>
    </source>
</evidence>
<dbReference type="SUPFAM" id="SSF55811">
    <property type="entry name" value="Nudix"/>
    <property type="match status" value="1"/>
</dbReference>
<organism evidence="3 4">
    <name type="scientific">Faecalicatena acetigenes</name>
    <dbReference type="NCBI Taxonomy" id="2981790"/>
    <lineage>
        <taxon>Bacteria</taxon>
        <taxon>Bacillati</taxon>
        <taxon>Bacillota</taxon>
        <taxon>Clostridia</taxon>
        <taxon>Lachnospirales</taxon>
        <taxon>Lachnospiraceae</taxon>
        <taxon>Faecalicatena</taxon>
    </lineage>
</organism>
<dbReference type="PANTHER" id="PTHR43736:SF4">
    <property type="entry name" value="SLR1690 PROTEIN"/>
    <property type="match status" value="1"/>
</dbReference>
<name>A0ABT2TDB5_9FIRM</name>
<dbReference type="InterPro" id="IPR000086">
    <property type="entry name" value="NUDIX_hydrolase_dom"/>
</dbReference>
<proteinExistence type="predicted"/>
<sequence length="232" mass="26575">MPAFLKDVSLFQGTGERDEKGQTLEEFLEKYDPYKYKTPCCTTDAVVFSYNTDLIKSVDELSILLVKRRNHPSIGFWGLPGGFIDLEENLDETARRELEEETGVYGITMEQLGTWGNYDRDPRARVITTAYMALVKEAEVKVQAGDDAADALWWKVCLKELDTIKKGEWLCTEYLLQLENKEKKLRTEAVIEKEKKAGIICEQKFYVRKQGQIAADHAAIIVQALLKLKKRL</sequence>
<gene>
    <name evidence="3" type="ORF">OCV51_11505</name>
</gene>
<dbReference type="PROSITE" id="PS00893">
    <property type="entry name" value="NUDIX_BOX"/>
    <property type="match status" value="1"/>
</dbReference>
<dbReference type="Gene3D" id="3.90.79.10">
    <property type="entry name" value="Nucleoside Triphosphate Pyrophosphohydrolase"/>
    <property type="match status" value="1"/>
</dbReference>
<dbReference type="CDD" id="cd18873">
    <property type="entry name" value="NUDIX_NadM_like"/>
    <property type="match status" value="1"/>
</dbReference>
<dbReference type="Pfam" id="PF00293">
    <property type="entry name" value="NUDIX"/>
    <property type="match status" value="1"/>
</dbReference>
<keyword evidence="4" id="KW-1185">Reference proteome</keyword>
<comment type="caution">
    <text evidence="3">The sequence shown here is derived from an EMBL/GenBank/DDBJ whole genome shotgun (WGS) entry which is preliminary data.</text>
</comment>
<evidence type="ECO:0000313" key="4">
    <source>
        <dbReference type="Proteomes" id="UP001652394"/>
    </source>
</evidence>
<reference evidence="3 4" key="1">
    <citation type="journal article" date="2021" name="ISME Commun">
        <title>Automated analysis of genomic sequences facilitates high-throughput and comprehensive description of bacteria.</title>
        <authorList>
            <person name="Hitch T.C.A."/>
        </authorList>
    </citation>
    <scope>NUCLEOTIDE SEQUENCE [LARGE SCALE GENOMIC DNA]</scope>
    <source>
        <strain evidence="3 4">H2_18</strain>
    </source>
</reference>